<dbReference type="InterPro" id="IPR003760">
    <property type="entry name" value="PnrA-like"/>
</dbReference>
<dbReference type="Gene3D" id="3.40.50.2300">
    <property type="match status" value="2"/>
</dbReference>
<dbReference type="CDD" id="cd19963">
    <property type="entry name" value="PBP1_BMP-like"/>
    <property type="match status" value="1"/>
</dbReference>
<keyword evidence="5" id="KW-1185">Reference proteome</keyword>
<proteinExistence type="predicted"/>
<dbReference type="RefSeq" id="WP_380094276.1">
    <property type="nucleotide sequence ID" value="NZ_JBHRYD010000001.1"/>
</dbReference>
<dbReference type="PANTHER" id="PTHR43208">
    <property type="entry name" value="ABC TRANSPORTER SUBSTRATE-BINDING PROTEIN"/>
    <property type="match status" value="1"/>
</dbReference>
<sequence length="360" mass="38465">MANFTRRSVLKIGGASLALPLLGQAAFGQDGPLKIGFVNVGPKDDNGWTFGHWTGAQALEAEFGDQVEITFVESVAEGPDCERVLRELAQQGNKIIFATSFGFGDYVIKVAREFPDVVFEHATGYQRSENVGTYNARFHEGRAVMGTLAGHLSKTNTIGYIGTFPIPEVVMGINAFTLAARKVNPEIKVNVVWLSSWHDPAKESDATRALIDQGADIIAQHSDGPAALQVAEERGIVGGFGQGADMSAFAPNAHLSAIIDVWAPHYIQVVKDVMDGTWVSDDSWPGIAAGEVVIGPYNEKIPADVVEAAEAVKNGIVDGSLNPFTGPIVDNEGNERAAEGEIIDDAGLWAMDWFVEGVNA</sequence>
<evidence type="ECO:0000256" key="2">
    <source>
        <dbReference type="SAM" id="SignalP"/>
    </source>
</evidence>
<feature type="signal peptide" evidence="2">
    <location>
        <begin position="1"/>
        <end position="25"/>
    </location>
</feature>
<dbReference type="Proteomes" id="UP001595613">
    <property type="component" value="Unassembled WGS sequence"/>
</dbReference>
<evidence type="ECO:0000256" key="1">
    <source>
        <dbReference type="ARBA" id="ARBA00022729"/>
    </source>
</evidence>
<evidence type="ECO:0000259" key="3">
    <source>
        <dbReference type="Pfam" id="PF02608"/>
    </source>
</evidence>
<dbReference type="Pfam" id="PF02608">
    <property type="entry name" value="Bmp"/>
    <property type="match status" value="1"/>
</dbReference>
<dbReference type="InterPro" id="IPR052910">
    <property type="entry name" value="ABC-Purine-Binding"/>
</dbReference>
<organism evidence="4 5">
    <name type="scientific">Devosia honganensis</name>
    <dbReference type="NCBI Taxonomy" id="1610527"/>
    <lineage>
        <taxon>Bacteria</taxon>
        <taxon>Pseudomonadati</taxon>
        <taxon>Pseudomonadota</taxon>
        <taxon>Alphaproteobacteria</taxon>
        <taxon>Hyphomicrobiales</taxon>
        <taxon>Devosiaceae</taxon>
        <taxon>Devosia</taxon>
    </lineage>
</organism>
<accession>A0ABV7WXE3</accession>
<evidence type="ECO:0000313" key="5">
    <source>
        <dbReference type="Proteomes" id="UP001595613"/>
    </source>
</evidence>
<dbReference type="InterPro" id="IPR028082">
    <property type="entry name" value="Peripla_BP_I"/>
</dbReference>
<dbReference type="SUPFAM" id="SSF53822">
    <property type="entry name" value="Periplasmic binding protein-like I"/>
    <property type="match status" value="1"/>
</dbReference>
<evidence type="ECO:0000313" key="4">
    <source>
        <dbReference type="EMBL" id="MFC3703456.1"/>
    </source>
</evidence>
<feature type="chain" id="PRO_5045888066" evidence="2">
    <location>
        <begin position="26"/>
        <end position="360"/>
    </location>
</feature>
<dbReference type="EMBL" id="JBHRYD010000001">
    <property type="protein sequence ID" value="MFC3703456.1"/>
    <property type="molecule type" value="Genomic_DNA"/>
</dbReference>
<name>A0ABV7WXE3_9HYPH</name>
<keyword evidence="1 2" id="KW-0732">Signal</keyword>
<comment type="caution">
    <text evidence="4">The sequence shown here is derived from an EMBL/GenBank/DDBJ whole genome shotgun (WGS) entry which is preliminary data.</text>
</comment>
<reference evidence="5" key="1">
    <citation type="journal article" date="2019" name="Int. J. Syst. Evol. Microbiol.">
        <title>The Global Catalogue of Microorganisms (GCM) 10K type strain sequencing project: providing services to taxonomists for standard genome sequencing and annotation.</title>
        <authorList>
            <consortium name="The Broad Institute Genomics Platform"/>
            <consortium name="The Broad Institute Genome Sequencing Center for Infectious Disease"/>
            <person name="Wu L."/>
            <person name="Ma J."/>
        </authorList>
    </citation>
    <scope>NUCLEOTIDE SEQUENCE [LARGE SCALE GENOMIC DNA]</scope>
    <source>
        <strain evidence="5">KCTC 42281</strain>
    </source>
</reference>
<feature type="domain" description="ABC transporter substrate-binding protein PnrA-like" evidence="3">
    <location>
        <begin position="34"/>
        <end position="300"/>
    </location>
</feature>
<protein>
    <submittedName>
        <fullName evidence="4">BMP family ABC transporter substrate-binding protein</fullName>
    </submittedName>
</protein>
<gene>
    <name evidence="4" type="ORF">ACFOOL_01645</name>
</gene>
<dbReference type="PANTHER" id="PTHR43208:SF1">
    <property type="entry name" value="ABC TRANSPORTER SUBSTRATE-BINDING PROTEIN"/>
    <property type="match status" value="1"/>
</dbReference>